<proteinExistence type="predicted"/>
<dbReference type="OrthoDB" id="6379279at2759"/>
<gene>
    <name evidence="3" type="ORF">C7M84_025026</name>
</gene>
<organism evidence="3 4">
    <name type="scientific">Penaeus vannamei</name>
    <name type="common">Whiteleg shrimp</name>
    <name type="synonym">Litopenaeus vannamei</name>
    <dbReference type="NCBI Taxonomy" id="6689"/>
    <lineage>
        <taxon>Eukaryota</taxon>
        <taxon>Metazoa</taxon>
        <taxon>Ecdysozoa</taxon>
        <taxon>Arthropoda</taxon>
        <taxon>Crustacea</taxon>
        <taxon>Multicrustacea</taxon>
        <taxon>Malacostraca</taxon>
        <taxon>Eumalacostraca</taxon>
        <taxon>Eucarida</taxon>
        <taxon>Decapoda</taxon>
        <taxon>Dendrobranchiata</taxon>
        <taxon>Penaeoidea</taxon>
        <taxon>Penaeidae</taxon>
        <taxon>Penaeus</taxon>
    </lineage>
</organism>
<sequence length="133" mass="14941">MSVFESKKECFADLNGPKDDPNNIYKCADSEKCCQEGGEPTCCREKDTDVAIWDQVKLWGTLSVMILVLALVMWYCRHDGDCCGNKKGQEDHGCIWRCCGKKKKGPEPEQVKMPESPSKGVLPPYSDIDFEQA</sequence>
<reference evidence="3 4" key="1">
    <citation type="submission" date="2018-04" db="EMBL/GenBank/DDBJ databases">
        <authorList>
            <person name="Zhang X."/>
            <person name="Yuan J."/>
            <person name="Li F."/>
            <person name="Xiang J."/>
        </authorList>
    </citation>
    <scope>NUCLEOTIDE SEQUENCE [LARGE SCALE GENOMIC DNA]</scope>
    <source>
        <tissue evidence="3">Muscle</tissue>
    </source>
</reference>
<keyword evidence="2" id="KW-0812">Transmembrane</keyword>
<protein>
    <submittedName>
        <fullName evidence="3">Uncharacterized protein</fullName>
    </submittedName>
</protein>
<reference evidence="3 4" key="2">
    <citation type="submission" date="2019-01" db="EMBL/GenBank/DDBJ databases">
        <title>The decoding of complex shrimp genome reveals the adaptation for benthos swimmer, frequently molting mechanism and breeding impact on genome.</title>
        <authorList>
            <person name="Sun Y."/>
            <person name="Gao Y."/>
            <person name="Yu Y."/>
        </authorList>
    </citation>
    <scope>NUCLEOTIDE SEQUENCE [LARGE SCALE GENOMIC DNA]</scope>
    <source>
        <tissue evidence="3">Muscle</tissue>
    </source>
</reference>
<dbReference type="EMBL" id="QCYY01000915">
    <property type="protein sequence ID" value="ROT81799.1"/>
    <property type="molecule type" value="Genomic_DNA"/>
</dbReference>
<name>A0A3R7PZ89_PENVA</name>
<keyword evidence="4" id="KW-1185">Reference proteome</keyword>
<accession>A0A3R7PZ89</accession>
<evidence type="ECO:0000256" key="1">
    <source>
        <dbReference type="SAM" id="MobiDB-lite"/>
    </source>
</evidence>
<feature type="transmembrane region" description="Helical" evidence="2">
    <location>
        <begin position="58"/>
        <end position="76"/>
    </location>
</feature>
<feature type="region of interest" description="Disordered" evidence="1">
    <location>
        <begin position="102"/>
        <end position="133"/>
    </location>
</feature>
<evidence type="ECO:0000256" key="2">
    <source>
        <dbReference type="SAM" id="Phobius"/>
    </source>
</evidence>
<keyword evidence="2" id="KW-0472">Membrane</keyword>
<dbReference type="AlphaFoldDB" id="A0A3R7PZ89"/>
<keyword evidence="2" id="KW-1133">Transmembrane helix</keyword>
<evidence type="ECO:0000313" key="4">
    <source>
        <dbReference type="Proteomes" id="UP000283509"/>
    </source>
</evidence>
<dbReference type="Proteomes" id="UP000283509">
    <property type="component" value="Unassembled WGS sequence"/>
</dbReference>
<comment type="caution">
    <text evidence="3">The sequence shown here is derived from an EMBL/GenBank/DDBJ whole genome shotgun (WGS) entry which is preliminary data.</text>
</comment>
<evidence type="ECO:0000313" key="3">
    <source>
        <dbReference type="EMBL" id="ROT81799.1"/>
    </source>
</evidence>